<evidence type="ECO:0000313" key="2">
    <source>
        <dbReference type="EMBL" id="QRD01900.1"/>
    </source>
</evidence>
<dbReference type="Proteomes" id="UP000663193">
    <property type="component" value="Chromosome 13"/>
</dbReference>
<dbReference type="VEuPathDB" id="FungiDB:JI435_048760"/>
<evidence type="ECO:0000313" key="3">
    <source>
        <dbReference type="Proteomes" id="UP000663193"/>
    </source>
</evidence>
<reference evidence="3" key="1">
    <citation type="journal article" date="2021" name="BMC Genomics">
        <title>Chromosome-level genome assembly and manually-curated proteome of model necrotroph Parastagonospora nodorum Sn15 reveals a genome-wide trove of candidate effector homologs, and redundancy of virulence-related functions within an accessory chromosome.</title>
        <authorList>
            <person name="Bertazzoni S."/>
            <person name="Jones D.A.B."/>
            <person name="Phan H.T."/>
            <person name="Tan K.-C."/>
            <person name="Hane J.K."/>
        </authorList>
    </citation>
    <scope>NUCLEOTIDE SEQUENCE [LARGE SCALE GENOMIC DNA]</scope>
    <source>
        <strain evidence="3">SN15 / ATCC MYA-4574 / FGSC 10173)</strain>
    </source>
</reference>
<keyword evidence="3" id="KW-1185">Reference proteome</keyword>
<dbReference type="AlphaFoldDB" id="A0A7U2FF70"/>
<protein>
    <submittedName>
        <fullName evidence="2">Uncharacterized protein</fullName>
    </submittedName>
</protein>
<dbReference type="EMBL" id="CP069035">
    <property type="protein sequence ID" value="QRD01900.1"/>
    <property type="molecule type" value="Genomic_DNA"/>
</dbReference>
<proteinExistence type="predicted"/>
<sequence length="119" mass="13409">MTPSTQAKSSATAIVELQTLRNPRGQGVQPYRTMQLSLCPQTSVDFHAPPSWQRRTYTAILGHVFKPRPEITPSSDREQSRKQPARIKIRTRSGHDDLERDGYTGNEGDRQHGRLPACV</sequence>
<feature type="region of interest" description="Disordered" evidence="1">
    <location>
        <begin position="65"/>
        <end position="119"/>
    </location>
</feature>
<organism evidence="2 3">
    <name type="scientific">Phaeosphaeria nodorum (strain SN15 / ATCC MYA-4574 / FGSC 10173)</name>
    <name type="common">Glume blotch fungus</name>
    <name type="synonym">Parastagonospora nodorum</name>
    <dbReference type="NCBI Taxonomy" id="321614"/>
    <lineage>
        <taxon>Eukaryota</taxon>
        <taxon>Fungi</taxon>
        <taxon>Dikarya</taxon>
        <taxon>Ascomycota</taxon>
        <taxon>Pezizomycotina</taxon>
        <taxon>Dothideomycetes</taxon>
        <taxon>Pleosporomycetidae</taxon>
        <taxon>Pleosporales</taxon>
        <taxon>Pleosporineae</taxon>
        <taxon>Phaeosphaeriaceae</taxon>
        <taxon>Parastagonospora</taxon>
    </lineage>
</organism>
<evidence type="ECO:0000256" key="1">
    <source>
        <dbReference type="SAM" id="MobiDB-lite"/>
    </source>
</evidence>
<gene>
    <name evidence="2" type="ORF">JI435_048760</name>
</gene>
<feature type="compositionally biased region" description="Basic residues" evidence="1">
    <location>
        <begin position="83"/>
        <end position="92"/>
    </location>
</feature>
<feature type="compositionally biased region" description="Basic and acidic residues" evidence="1">
    <location>
        <begin position="93"/>
        <end position="112"/>
    </location>
</feature>
<accession>A0A7U2FF70</accession>
<name>A0A7U2FF70_PHANO</name>